<dbReference type="KEGG" id="psco:LY89DRAFT_717619"/>
<dbReference type="Pfam" id="PF24809">
    <property type="entry name" value="DUF7708"/>
    <property type="match status" value="1"/>
</dbReference>
<evidence type="ECO:0000256" key="1">
    <source>
        <dbReference type="ARBA" id="ARBA00022737"/>
    </source>
</evidence>
<feature type="region of interest" description="Disordered" evidence="3">
    <location>
        <begin position="1"/>
        <end position="25"/>
    </location>
</feature>
<evidence type="ECO:0000313" key="7">
    <source>
        <dbReference type="Proteomes" id="UP000070700"/>
    </source>
</evidence>
<keyword evidence="2" id="KW-0175">Coiled coil</keyword>
<dbReference type="InParanoid" id="A0A194XE06"/>
<dbReference type="GeneID" id="28828086"/>
<dbReference type="EMBL" id="KQ947413">
    <property type="protein sequence ID" value="KUJ17982.1"/>
    <property type="molecule type" value="Genomic_DNA"/>
</dbReference>
<organism evidence="6 7">
    <name type="scientific">Mollisia scopiformis</name>
    <name type="common">Conifer needle endophyte fungus</name>
    <name type="synonym">Phialocephala scopiformis</name>
    <dbReference type="NCBI Taxonomy" id="149040"/>
    <lineage>
        <taxon>Eukaryota</taxon>
        <taxon>Fungi</taxon>
        <taxon>Dikarya</taxon>
        <taxon>Ascomycota</taxon>
        <taxon>Pezizomycotina</taxon>
        <taxon>Leotiomycetes</taxon>
        <taxon>Helotiales</taxon>
        <taxon>Mollisiaceae</taxon>
        <taxon>Mollisia</taxon>
    </lineage>
</organism>
<dbReference type="RefSeq" id="XP_018072337.1">
    <property type="nucleotide sequence ID" value="XM_018218360.1"/>
</dbReference>
<keyword evidence="7" id="KW-1185">Reference proteome</keyword>
<feature type="coiled-coil region" evidence="2">
    <location>
        <begin position="288"/>
        <end position="334"/>
    </location>
</feature>
<reference evidence="6 7" key="1">
    <citation type="submission" date="2015-10" db="EMBL/GenBank/DDBJ databases">
        <title>Full genome of DAOMC 229536 Phialocephala scopiformis, a fungal endophyte of spruce producing the potent anti-insectan compound rugulosin.</title>
        <authorList>
            <consortium name="DOE Joint Genome Institute"/>
            <person name="Walker A.K."/>
            <person name="Frasz S.L."/>
            <person name="Seifert K.A."/>
            <person name="Miller J.D."/>
            <person name="Mondo S.J."/>
            <person name="Labutti K."/>
            <person name="Lipzen A."/>
            <person name="Dockter R."/>
            <person name="Kennedy M."/>
            <person name="Grigoriev I.V."/>
            <person name="Spatafora J.W."/>
        </authorList>
    </citation>
    <scope>NUCLEOTIDE SEQUENCE [LARGE SCALE GENOMIC DNA]</scope>
    <source>
        <strain evidence="6 7">CBS 120377</strain>
    </source>
</reference>
<gene>
    <name evidence="6" type="ORF">LY89DRAFT_717619</name>
</gene>
<proteinExistence type="predicted"/>
<dbReference type="Pfam" id="PF24883">
    <property type="entry name" value="NPHP3_N"/>
    <property type="match status" value="1"/>
</dbReference>
<name>A0A194XE06_MOLSC</name>
<evidence type="ECO:0000313" key="6">
    <source>
        <dbReference type="EMBL" id="KUJ17982.1"/>
    </source>
</evidence>
<evidence type="ECO:0000259" key="4">
    <source>
        <dbReference type="Pfam" id="PF24809"/>
    </source>
</evidence>
<dbReference type="InterPro" id="IPR056884">
    <property type="entry name" value="NPHP3-like_N"/>
</dbReference>
<feature type="domain" description="Nephrocystin 3-like N-terminal" evidence="5">
    <location>
        <begin position="382"/>
        <end position="554"/>
    </location>
</feature>
<protein>
    <recommendedName>
        <fullName evidence="8">Fungal STAND N-terminal Goodbye domain-containing protein</fullName>
    </recommendedName>
</protein>
<dbReference type="Proteomes" id="UP000070700">
    <property type="component" value="Unassembled WGS sequence"/>
</dbReference>
<sequence length="619" mass="70551">MEEQKRVWFEKHESGGGGKSSGVLQPPEEVLKAHQRFKNKLRKALRVEKREVHIASTKEDLDKQIKETQDGFFPHLVAQQNLDDATKSQDIYHADRTHGAKRVGRWAQEFANGFSQFVSAYSGIIDVVQNAAGPYGDVAYQTLSIFLIVVVNKSSNDIKIKDLLDDMRKSFPRLENWADIYPTTTMRKLVADAYEQVIEFSRAATEYFTHFLTRFTLAIIAPPSTGVDKIAALIHKTLAEINSEAMYKLHGRSQDIQTQVNKSGQHIEELKAQVTISGEKIQKLQVYAERMEDTNDWLRRALQEQSDKFDAYKKEVEQRAQQEDEQRLKTLEEELGVTFPSPETNVEETKRYLKQVFPNSPRYVAHMPETAYVQMNRALLQKTEIYRSWISSTDSCLLFLSGKTAYDGRHYRGWSHCWLSPAAIYITEDLAREDIHVAFFSCHPGLESKVVPTKQIISSIILQILMRKPHILREKAVQFHSAALSDPFRNSANTKTQARAMMKLLGDVLAAVKDLGTTFIVLDRLDQCEGKFKFVMDELVRLVGNPACNVKIAVIAETSIGGGEWDPDMLSEVEYKVDRVFRRQDWNQARLTNLELNRGERPLTWTSEGSTLSLGDVTA</sequence>
<dbReference type="OrthoDB" id="5389929at2759"/>
<evidence type="ECO:0000256" key="3">
    <source>
        <dbReference type="SAM" id="MobiDB-lite"/>
    </source>
</evidence>
<evidence type="ECO:0000259" key="5">
    <source>
        <dbReference type="Pfam" id="PF24883"/>
    </source>
</evidence>
<dbReference type="PANTHER" id="PTHR10039">
    <property type="entry name" value="AMELOGENIN"/>
    <property type="match status" value="1"/>
</dbReference>
<evidence type="ECO:0000256" key="2">
    <source>
        <dbReference type="SAM" id="Coils"/>
    </source>
</evidence>
<accession>A0A194XE06</accession>
<dbReference type="InterPro" id="IPR056125">
    <property type="entry name" value="DUF7708"/>
</dbReference>
<evidence type="ECO:0008006" key="8">
    <source>
        <dbReference type="Google" id="ProtNLM"/>
    </source>
</evidence>
<dbReference type="AlphaFoldDB" id="A0A194XE06"/>
<feature type="compositionally biased region" description="Basic and acidic residues" evidence="3">
    <location>
        <begin position="1"/>
        <end position="14"/>
    </location>
</feature>
<dbReference type="PANTHER" id="PTHR10039:SF15">
    <property type="entry name" value="NACHT DOMAIN-CONTAINING PROTEIN"/>
    <property type="match status" value="1"/>
</dbReference>
<keyword evidence="1" id="KW-0677">Repeat</keyword>
<feature type="domain" description="DUF7708" evidence="4">
    <location>
        <begin position="110"/>
        <end position="247"/>
    </location>
</feature>